<dbReference type="GeneTree" id="ENSGT00940000154901"/>
<reference evidence="2" key="1">
    <citation type="submission" date="2009-12" db="EMBL/GenBank/DDBJ databases">
        <title>The Genome Sequence of Anolis carolinensis (Green Anole Lizard).</title>
        <authorList>
            <consortium name="The Genome Sequencing Platform"/>
            <person name="Di Palma F."/>
            <person name="Alfoldi J."/>
            <person name="Heiman D."/>
            <person name="Young S."/>
            <person name="Grabherr M."/>
            <person name="Johnson J."/>
            <person name="Lander E.S."/>
            <person name="Lindblad-Toh K."/>
        </authorList>
    </citation>
    <scope>NUCLEOTIDE SEQUENCE [LARGE SCALE GENOMIC DNA]</scope>
    <source>
        <strain evidence="2">JBL SC #1</strain>
    </source>
</reference>
<proteinExistence type="predicted"/>
<protein>
    <submittedName>
        <fullName evidence="2">Uncharacterized protein</fullName>
    </submittedName>
</protein>
<keyword evidence="1" id="KW-1133">Transmembrane helix</keyword>
<evidence type="ECO:0000313" key="2">
    <source>
        <dbReference type="Ensembl" id="ENSACAP00000036724.1"/>
    </source>
</evidence>
<accession>A0A803TND4</accession>
<evidence type="ECO:0000256" key="1">
    <source>
        <dbReference type="SAM" id="Phobius"/>
    </source>
</evidence>
<reference evidence="2" key="2">
    <citation type="submission" date="2025-08" db="UniProtKB">
        <authorList>
            <consortium name="Ensembl"/>
        </authorList>
    </citation>
    <scope>IDENTIFICATION</scope>
</reference>
<dbReference type="AlphaFoldDB" id="A0A803TND4"/>
<name>A0A803TND4_ANOCA</name>
<reference evidence="2" key="3">
    <citation type="submission" date="2025-09" db="UniProtKB">
        <authorList>
            <consortium name="Ensembl"/>
        </authorList>
    </citation>
    <scope>IDENTIFICATION</scope>
</reference>
<evidence type="ECO:0000313" key="3">
    <source>
        <dbReference type="Proteomes" id="UP000001646"/>
    </source>
</evidence>
<feature type="transmembrane region" description="Helical" evidence="1">
    <location>
        <begin position="149"/>
        <end position="168"/>
    </location>
</feature>
<keyword evidence="3" id="KW-1185">Reference proteome</keyword>
<keyword evidence="1" id="KW-0472">Membrane</keyword>
<organism evidence="2 3">
    <name type="scientific">Anolis carolinensis</name>
    <name type="common">Green anole</name>
    <name type="synonym">American chameleon</name>
    <dbReference type="NCBI Taxonomy" id="28377"/>
    <lineage>
        <taxon>Eukaryota</taxon>
        <taxon>Metazoa</taxon>
        <taxon>Chordata</taxon>
        <taxon>Craniata</taxon>
        <taxon>Vertebrata</taxon>
        <taxon>Euteleostomi</taxon>
        <taxon>Lepidosauria</taxon>
        <taxon>Squamata</taxon>
        <taxon>Bifurcata</taxon>
        <taxon>Unidentata</taxon>
        <taxon>Episquamata</taxon>
        <taxon>Toxicofera</taxon>
        <taxon>Iguania</taxon>
        <taxon>Dactyloidae</taxon>
        <taxon>Anolis</taxon>
    </lineage>
</organism>
<dbReference type="Ensembl" id="ENSACAT00000033987.2">
    <property type="protein sequence ID" value="ENSACAP00000036724.1"/>
    <property type="gene ID" value="ENSACAG00000031439.2"/>
</dbReference>
<keyword evidence="1" id="KW-0812">Transmembrane</keyword>
<dbReference type="Bgee" id="ENSACAG00000031439">
    <property type="expression patterns" value="Expressed in kidney and 3 other cell types or tissues"/>
</dbReference>
<dbReference type="Proteomes" id="UP000001646">
    <property type="component" value="Unplaced"/>
</dbReference>
<dbReference type="InParanoid" id="A0A803TND4"/>
<feature type="transmembrane region" description="Helical" evidence="1">
    <location>
        <begin position="20"/>
        <end position="37"/>
    </location>
</feature>
<sequence length="179" mass="20159">MTFADILDNLGGMGRFQRLMVAFLALPLTMLASHNLLQNFTAGIPVHHCQVRIMANYTRHANNVTKEMGAEGLLRISIPMGKDQKAEKCRRFVTTQWRLLDPNATLPNDTMVDTEPCADGWTYDRSMFPSTIVSEVKPRQRQTQRQFNLLLRGCSILATGGSSCFIIHCDGTSSFQHRK</sequence>